<dbReference type="Gene3D" id="1.10.287.1490">
    <property type="match status" value="1"/>
</dbReference>
<feature type="coiled-coil region" evidence="1">
    <location>
        <begin position="87"/>
        <end position="150"/>
    </location>
</feature>
<evidence type="ECO:0008006" key="3">
    <source>
        <dbReference type="Google" id="ProtNLM"/>
    </source>
</evidence>
<organism evidence="2">
    <name type="scientific">marine sediment metagenome</name>
    <dbReference type="NCBI Taxonomy" id="412755"/>
    <lineage>
        <taxon>unclassified sequences</taxon>
        <taxon>metagenomes</taxon>
        <taxon>ecological metagenomes</taxon>
    </lineage>
</organism>
<reference evidence="2" key="1">
    <citation type="journal article" date="2015" name="Nature">
        <title>Complex archaea that bridge the gap between prokaryotes and eukaryotes.</title>
        <authorList>
            <person name="Spang A."/>
            <person name="Saw J.H."/>
            <person name="Jorgensen S.L."/>
            <person name="Zaremba-Niedzwiedzka K."/>
            <person name="Martijn J."/>
            <person name="Lind A.E."/>
            <person name="van Eijk R."/>
            <person name="Schleper C."/>
            <person name="Guy L."/>
            <person name="Ettema T.J."/>
        </authorList>
    </citation>
    <scope>NUCLEOTIDE SEQUENCE</scope>
</reference>
<dbReference type="EMBL" id="LAZR01056441">
    <property type="protein sequence ID" value="KKK74190.1"/>
    <property type="molecule type" value="Genomic_DNA"/>
</dbReference>
<evidence type="ECO:0000256" key="1">
    <source>
        <dbReference type="SAM" id="Coils"/>
    </source>
</evidence>
<proteinExistence type="predicted"/>
<gene>
    <name evidence="2" type="ORF">LCGC14_2886250</name>
</gene>
<evidence type="ECO:0000313" key="2">
    <source>
        <dbReference type="EMBL" id="KKK74190.1"/>
    </source>
</evidence>
<feature type="non-terminal residue" evidence="2">
    <location>
        <position position="1"/>
    </location>
</feature>
<dbReference type="AlphaFoldDB" id="A0A0F8YKD5"/>
<accession>A0A0F8YKD5</accession>
<comment type="caution">
    <text evidence="2">The sequence shown here is derived from an EMBL/GenBank/DDBJ whole genome shotgun (WGS) entry which is preliminary data.</text>
</comment>
<feature type="non-terminal residue" evidence="2">
    <location>
        <position position="389"/>
    </location>
</feature>
<name>A0A0F8YKD5_9ZZZZ</name>
<protein>
    <recommendedName>
        <fullName evidence="3">Zinc-hook domain-containing protein</fullName>
    </recommendedName>
</protein>
<keyword evidence="1" id="KW-0175">Coiled coil</keyword>
<sequence length="389" mass="44011">IPDRDVIASDEALSALPDILGDRSLEDQRKVIAGKKKRVNDRLKEIPARIDELSRSLPEEMAPRKTIEAYIRNLDSKIQAAKDDTVLPGLRKELAEAQTKLAETQAKYAKGVREANKGIDKKVEGIDKEIKKLQKQAKDLEWDNNQAVTVIGRNKETVAGLGATYATVRARKQVYDEICPTCNQPIPSDQIEAARKQFNENQAIELGSIQADGKKLKAGNEILQKTIKEDEGKIKSLAIEVTAYEKSIKEEEEDRVEAKPSIEIAHLKEQVAPIEDEIKEHRIEKDLQKTLHILETDRQAEQAKLAKHDAALSTKKRIKELEIEEKNLAGEYEELEMQIFLMEKFIVSKVNLLEDQVNSKFELVKWKLFDIQVNEGVKECCIPMLNGST</sequence>
<feature type="coiled-coil region" evidence="1">
    <location>
        <begin position="220"/>
        <end position="284"/>
    </location>
</feature>